<dbReference type="SMART" id="SM00460">
    <property type="entry name" value="TGc"/>
    <property type="match status" value="1"/>
</dbReference>
<dbReference type="Proteomes" id="UP001595812">
    <property type="component" value="Unassembled WGS sequence"/>
</dbReference>
<comment type="caution">
    <text evidence="2">The sequence shown here is derived from an EMBL/GenBank/DDBJ whole genome shotgun (WGS) entry which is preliminary data.</text>
</comment>
<reference evidence="3" key="1">
    <citation type="journal article" date="2019" name="Int. J. Syst. Evol. Microbiol.">
        <title>The Global Catalogue of Microorganisms (GCM) 10K type strain sequencing project: providing services to taxonomists for standard genome sequencing and annotation.</title>
        <authorList>
            <consortium name="The Broad Institute Genomics Platform"/>
            <consortium name="The Broad Institute Genome Sequencing Center for Infectious Disease"/>
            <person name="Wu L."/>
            <person name="Ma J."/>
        </authorList>
    </citation>
    <scope>NUCLEOTIDE SEQUENCE [LARGE SCALE GENOMIC DNA]</scope>
    <source>
        <strain evidence="3">CECT 8979</strain>
    </source>
</reference>
<dbReference type="InterPro" id="IPR002931">
    <property type="entry name" value="Transglutaminase-like"/>
</dbReference>
<evidence type="ECO:0000313" key="3">
    <source>
        <dbReference type="Proteomes" id="UP001595812"/>
    </source>
</evidence>
<dbReference type="PANTHER" id="PTHR46333:SF2">
    <property type="entry name" value="CYTOKINESIS PROTEIN 3"/>
    <property type="match status" value="1"/>
</dbReference>
<keyword evidence="3" id="KW-1185">Reference proteome</keyword>
<dbReference type="RefSeq" id="WP_386097545.1">
    <property type="nucleotide sequence ID" value="NZ_JBHSAT010000004.1"/>
</dbReference>
<dbReference type="InterPro" id="IPR052557">
    <property type="entry name" value="CAP/Cytokinesis_protein"/>
</dbReference>
<accession>A0ABV8AHR4</accession>
<name>A0ABV8AHR4_9FLAO</name>
<evidence type="ECO:0000259" key="1">
    <source>
        <dbReference type="SMART" id="SM00460"/>
    </source>
</evidence>
<dbReference type="InterPro" id="IPR038765">
    <property type="entry name" value="Papain-like_cys_pep_sf"/>
</dbReference>
<protein>
    <submittedName>
        <fullName evidence="2">Transglutaminase domain-containing protein</fullName>
    </submittedName>
</protein>
<organism evidence="2 3">
    <name type="scientific">Winogradskyella maritima</name>
    <dbReference type="NCBI Taxonomy" id="1517766"/>
    <lineage>
        <taxon>Bacteria</taxon>
        <taxon>Pseudomonadati</taxon>
        <taxon>Bacteroidota</taxon>
        <taxon>Flavobacteriia</taxon>
        <taxon>Flavobacteriales</taxon>
        <taxon>Flavobacteriaceae</taxon>
        <taxon>Winogradskyella</taxon>
    </lineage>
</organism>
<evidence type="ECO:0000313" key="2">
    <source>
        <dbReference type="EMBL" id="MFC3876540.1"/>
    </source>
</evidence>
<dbReference type="PANTHER" id="PTHR46333">
    <property type="entry name" value="CYTOKINESIS PROTEIN 3"/>
    <property type="match status" value="1"/>
</dbReference>
<gene>
    <name evidence="2" type="ORF">ACFOSX_04780</name>
</gene>
<sequence length="212" mass="24589">MPKFLIIICLLCSSLVFSQSRYVIKRSVPQQETVKNTLDAQLSHLAFSITQNSSSQHQKAKAIYRWIITNINYDFDLRLSKSLQKKIYTSEYNVIAHVLKRKKALCGGYAFLFKALCERVGISSEYIHGFTKMATSYNAPNHTWNAVKLNGQWHLLDLTWANSHKNANHTDDYWFLTNPEIFVRSHFPLEERWTLLKDTPRLSDFANSSSRP</sequence>
<dbReference type="EMBL" id="JBHSAT010000004">
    <property type="protein sequence ID" value="MFC3876540.1"/>
    <property type="molecule type" value="Genomic_DNA"/>
</dbReference>
<dbReference type="Pfam" id="PF01841">
    <property type="entry name" value="Transglut_core"/>
    <property type="match status" value="1"/>
</dbReference>
<feature type="domain" description="Transglutaminase-like" evidence="1">
    <location>
        <begin position="98"/>
        <end position="160"/>
    </location>
</feature>
<proteinExistence type="predicted"/>
<dbReference type="SUPFAM" id="SSF54001">
    <property type="entry name" value="Cysteine proteinases"/>
    <property type="match status" value="1"/>
</dbReference>
<dbReference type="Gene3D" id="3.10.620.30">
    <property type="match status" value="1"/>
</dbReference>